<sequence>YCSSECYNGDNPSTAHSSILDCHDSSAVSHPAPLLNLWPASNHEGILAWARNVSPGLPRNERTPSPRRPASKPILLSTGMSSRPLAPALSVASSPVLAQPSHPIQTPRLSERPHPSLYHQSAGDFSTTTTSLATESVATPISGEDERVASPSLEGARPPQSSMIGALAKHVRTWVGNSTSRQVPPRKRSTQDPAVAGVDPTPFALTRSRGTPSFNVADEDVLPAKEVAIQGDDFLAGWLGRPKQPTKPPHVLAPRDHPAFPARGRKVARSLVYC</sequence>
<evidence type="ECO:0000313" key="2">
    <source>
        <dbReference type="EMBL" id="KAI0305944.1"/>
    </source>
</evidence>
<protein>
    <submittedName>
        <fullName evidence="2">Uncharacterized protein</fullName>
    </submittedName>
</protein>
<feature type="region of interest" description="Disordered" evidence="1">
    <location>
        <begin position="55"/>
        <end position="79"/>
    </location>
</feature>
<evidence type="ECO:0000313" key="3">
    <source>
        <dbReference type="Proteomes" id="UP001203297"/>
    </source>
</evidence>
<feature type="non-terminal residue" evidence="2">
    <location>
        <position position="1"/>
    </location>
</feature>
<dbReference type="AlphaFoldDB" id="A0AAD4MBC2"/>
<feature type="region of interest" description="Disordered" evidence="1">
    <location>
        <begin position="175"/>
        <end position="198"/>
    </location>
</feature>
<dbReference type="Proteomes" id="UP001203297">
    <property type="component" value="Unassembled WGS sequence"/>
</dbReference>
<gene>
    <name evidence="2" type="ORF">B0F90DRAFT_1623809</name>
</gene>
<keyword evidence="3" id="KW-1185">Reference proteome</keyword>
<reference evidence="2" key="1">
    <citation type="journal article" date="2022" name="New Phytol.">
        <title>Evolutionary transition to the ectomycorrhizal habit in the genomes of a hyperdiverse lineage of mushroom-forming fungi.</title>
        <authorList>
            <person name="Looney B."/>
            <person name="Miyauchi S."/>
            <person name="Morin E."/>
            <person name="Drula E."/>
            <person name="Courty P.E."/>
            <person name="Kohler A."/>
            <person name="Kuo A."/>
            <person name="LaButti K."/>
            <person name="Pangilinan J."/>
            <person name="Lipzen A."/>
            <person name="Riley R."/>
            <person name="Andreopoulos W."/>
            <person name="He G."/>
            <person name="Johnson J."/>
            <person name="Nolan M."/>
            <person name="Tritt A."/>
            <person name="Barry K.W."/>
            <person name="Grigoriev I.V."/>
            <person name="Nagy L.G."/>
            <person name="Hibbett D."/>
            <person name="Henrissat B."/>
            <person name="Matheny P.B."/>
            <person name="Labbe J."/>
            <person name="Martin F.M."/>
        </authorList>
    </citation>
    <scope>NUCLEOTIDE SEQUENCE</scope>
    <source>
        <strain evidence="2">BPL690</strain>
    </source>
</reference>
<evidence type="ECO:0000256" key="1">
    <source>
        <dbReference type="SAM" id="MobiDB-lite"/>
    </source>
</evidence>
<organism evidence="2 3">
    <name type="scientific">Multifurca ochricompacta</name>
    <dbReference type="NCBI Taxonomy" id="376703"/>
    <lineage>
        <taxon>Eukaryota</taxon>
        <taxon>Fungi</taxon>
        <taxon>Dikarya</taxon>
        <taxon>Basidiomycota</taxon>
        <taxon>Agaricomycotina</taxon>
        <taxon>Agaricomycetes</taxon>
        <taxon>Russulales</taxon>
        <taxon>Russulaceae</taxon>
        <taxon>Multifurca</taxon>
    </lineage>
</organism>
<name>A0AAD4MBC2_9AGAM</name>
<accession>A0AAD4MBC2</accession>
<comment type="caution">
    <text evidence="2">The sequence shown here is derived from an EMBL/GenBank/DDBJ whole genome shotgun (WGS) entry which is preliminary data.</text>
</comment>
<proteinExistence type="predicted"/>
<feature type="region of interest" description="Disordered" evidence="1">
    <location>
        <begin position="96"/>
        <end position="161"/>
    </location>
</feature>
<dbReference type="EMBL" id="WTXG01000004">
    <property type="protein sequence ID" value="KAI0305944.1"/>
    <property type="molecule type" value="Genomic_DNA"/>
</dbReference>
<feature type="compositionally biased region" description="Polar residues" evidence="1">
    <location>
        <begin position="123"/>
        <end position="139"/>
    </location>
</feature>